<dbReference type="Gene3D" id="2.60.120.370">
    <property type="entry name" value="YhcH/YjgK/YiaL"/>
    <property type="match status" value="1"/>
</dbReference>
<dbReference type="InterPro" id="IPR037012">
    <property type="entry name" value="NanQ/TabA/YiaL_sf"/>
</dbReference>
<dbReference type="PANTHER" id="PTHR34986:SF1">
    <property type="entry name" value="PROTEIN YIAL"/>
    <property type="match status" value="1"/>
</dbReference>
<keyword evidence="2" id="KW-1185">Reference proteome</keyword>
<organism evidence="1 2">
    <name type="scientific">Draconibacterium aestuarii</name>
    <dbReference type="NCBI Taxonomy" id="2998507"/>
    <lineage>
        <taxon>Bacteria</taxon>
        <taxon>Pseudomonadati</taxon>
        <taxon>Bacteroidota</taxon>
        <taxon>Bacteroidia</taxon>
        <taxon>Marinilabiliales</taxon>
        <taxon>Prolixibacteraceae</taxon>
        <taxon>Draconibacterium</taxon>
    </lineage>
</organism>
<evidence type="ECO:0000313" key="1">
    <source>
        <dbReference type="EMBL" id="MCY1721914.1"/>
    </source>
</evidence>
<comment type="caution">
    <text evidence="1">The sequence shown here is derived from an EMBL/GenBank/DDBJ whole genome shotgun (WGS) entry which is preliminary data.</text>
</comment>
<dbReference type="SUPFAM" id="SSF51197">
    <property type="entry name" value="Clavaminate synthase-like"/>
    <property type="match status" value="1"/>
</dbReference>
<dbReference type="GO" id="GO:0005829">
    <property type="term" value="C:cytosol"/>
    <property type="evidence" value="ECO:0007669"/>
    <property type="project" value="TreeGrafter"/>
</dbReference>
<proteinExistence type="predicted"/>
<evidence type="ECO:0000313" key="2">
    <source>
        <dbReference type="Proteomes" id="UP001145087"/>
    </source>
</evidence>
<dbReference type="AlphaFoldDB" id="A0A9X3F7E0"/>
<dbReference type="EMBL" id="JAPOHD010000029">
    <property type="protein sequence ID" value="MCY1721914.1"/>
    <property type="molecule type" value="Genomic_DNA"/>
</dbReference>
<dbReference type="PANTHER" id="PTHR34986">
    <property type="entry name" value="EVOLVED BETA-GALACTOSIDASE SUBUNIT BETA"/>
    <property type="match status" value="1"/>
</dbReference>
<reference evidence="1" key="1">
    <citation type="submission" date="2022-11" db="EMBL/GenBank/DDBJ databases">
        <title>Marilongibacter aestuarii gen. nov., sp. nov., isolated from tidal flat sediment.</title>
        <authorList>
            <person name="Jiayan W."/>
        </authorList>
    </citation>
    <scope>NUCLEOTIDE SEQUENCE</scope>
    <source>
        <strain evidence="1">Z1-6</strain>
    </source>
</reference>
<accession>A0A9X3F7E0</accession>
<gene>
    <name evidence="1" type="ORF">OU798_16285</name>
</gene>
<dbReference type="InterPro" id="IPR004375">
    <property type="entry name" value="NanQ/TabA/YiaL"/>
</dbReference>
<sequence>MKNLTNSINSGNPEKWTDDEINNWFENGQWLEGWTAKPDFSINRRTFAVSYHKNPGPWKQAFSFMQQTDLKNLEPGKIEIDGKNLFVGIDEYQSKDKNQTKYESHKKYIDIQYIISGEEQIGLCKPDKAETSEPYNAEKDLEFYNYDDGDYIKVTPANFVIFFPDDLHQPCIKLNDSVWVKKAVIKIRINS</sequence>
<dbReference type="RefSeq" id="WP_343334243.1">
    <property type="nucleotide sequence ID" value="NZ_JAPOHD010000029.1"/>
</dbReference>
<dbReference type="Proteomes" id="UP001145087">
    <property type="component" value="Unassembled WGS sequence"/>
</dbReference>
<name>A0A9X3F7E0_9BACT</name>
<dbReference type="NCBIfam" id="TIGR00022">
    <property type="entry name" value="YhcH/YjgK/YiaL family protein"/>
    <property type="match status" value="1"/>
</dbReference>
<protein>
    <submittedName>
        <fullName evidence="1">YhcH/YjgK/YiaL family protein</fullName>
    </submittedName>
</protein>
<dbReference type="Pfam" id="PF04074">
    <property type="entry name" value="DUF386"/>
    <property type="match status" value="1"/>
</dbReference>